<comment type="caution">
    <text evidence="1">Lacks conserved residue(s) required for the propagation of feature annotation.</text>
</comment>
<evidence type="ECO:0000256" key="1">
    <source>
        <dbReference type="PROSITE-ProRule" id="PRU00206"/>
    </source>
</evidence>
<keyword evidence="3" id="KW-1133">Transmembrane helix</keyword>
<dbReference type="PROSITE" id="PS50050">
    <property type="entry name" value="TNFR_NGFR_2"/>
    <property type="match status" value="1"/>
</dbReference>
<keyword evidence="3" id="KW-0812">Transmembrane</keyword>
<feature type="region of interest" description="Disordered" evidence="2">
    <location>
        <begin position="83"/>
        <end position="138"/>
    </location>
</feature>
<gene>
    <name evidence="5" type="ORF">SK128_013042</name>
</gene>
<keyword evidence="1" id="KW-1015">Disulfide bond</keyword>
<feature type="repeat" description="TNFR-Cys" evidence="1">
    <location>
        <begin position="27"/>
        <end position="66"/>
    </location>
</feature>
<feature type="disulfide bond" evidence="1">
    <location>
        <begin position="48"/>
        <end position="66"/>
    </location>
</feature>
<evidence type="ECO:0000256" key="3">
    <source>
        <dbReference type="SAM" id="Phobius"/>
    </source>
</evidence>
<proteinExistence type="predicted"/>
<feature type="region of interest" description="Disordered" evidence="2">
    <location>
        <begin position="327"/>
        <end position="348"/>
    </location>
</feature>
<feature type="compositionally biased region" description="Polar residues" evidence="2">
    <location>
        <begin position="86"/>
        <end position="95"/>
    </location>
</feature>
<feature type="compositionally biased region" description="Basic residues" evidence="2">
    <location>
        <begin position="111"/>
        <end position="122"/>
    </location>
</feature>
<dbReference type="EMBL" id="JAXCGZ010007626">
    <property type="protein sequence ID" value="KAK7078918.1"/>
    <property type="molecule type" value="Genomic_DNA"/>
</dbReference>
<evidence type="ECO:0000313" key="5">
    <source>
        <dbReference type="EMBL" id="KAK7078918.1"/>
    </source>
</evidence>
<dbReference type="PROSITE" id="PS00652">
    <property type="entry name" value="TNFR_NGFR_1"/>
    <property type="match status" value="1"/>
</dbReference>
<dbReference type="AlphaFoldDB" id="A0AAN8XCI9"/>
<comment type="caution">
    <text evidence="5">The sequence shown here is derived from an EMBL/GenBank/DDBJ whole genome shotgun (WGS) entry which is preliminary data.</text>
</comment>
<keyword evidence="6" id="KW-1185">Reference proteome</keyword>
<keyword evidence="3" id="KW-0472">Membrane</keyword>
<accession>A0AAN8XCI9</accession>
<reference evidence="5 6" key="1">
    <citation type="submission" date="2023-11" db="EMBL/GenBank/DDBJ databases">
        <title>Halocaridina rubra genome assembly.</title>
        <authorList>
            <person name="Smith C."/>
        </authorList>
    </citation>
    <scope>NUCLEOTIDE SEQUENCE [LARGE SCALE GENOMIC DNA]</scope>
    <source>
        <strain evidence="5">EP-1</strain>
        <tissue evidence="5">Whole</tissue>
    </source>
</reference>
<feature type="compositionally biased region" description="Polar residues" evidence="2">
    <location>
        <begin position="125"/>
        <end position="138"/>
    </location>
</feature>
<dbReference type="PROSITE" id="PS51257">
    <property type="entry name" value="PROKAR_LIPOPROTEIN"/>
    <property type="match status" value="1"/>
</dbReference>
<feature type="domain" description="TNFR-Cys" evidence="4">
    <location>
        <begin position="27"/>
        <end position="66"/>
    </location>
</feature>
<dbReference type="Proteomes" id="UP001381693">
    <property type="component" value="Unassembled WGS sequence"/>
</dbReference>
<protein>
    <recommendedName>
        <fullName evidence="4">TNFR-Cys domain-containing protein</fullName>
    </recommendedName>
</protein>
<evidence type="ECO:0000313" key="6">
    <source>
        <dbReference type="Proteomes" id="UP001381693"/>
    </source>
</evidence>
<evidence type="ECO:0000256" key="2">
    <source>
        <dbReference type="SAM" id="MobiDB-lite"/>
    </source>
</evidence>
<feature type="transmembrane region" description="Helical" evidence="3">
    <location>
        <begin position="247"/>
        <end position="271"/>
    </location>
</feature>
<feature type="compositionally biased region" description="Polar residues" evidence="2">
    <location>
        <begin position="327"/>
        <end position="343"/>
    </location>
</feature>
<feature type="transmembrane region" description="Helical" evidence="3">
    <location>
        <begin position="6"/>
        <end position="24"/>
    </location>
</feature>
<organism evidence="5 6">
    <name type="scientific">Halocaridina rubra</name>
    <name type="common">Hawaiian red shrimp</name>
    <dbReference type="NCBI Taxonomy" id="373956"/>
    <lineage>
        <taxon>Eukaryota</taxon>
        <taxon>Metazoa</taxon>
        <taxon>Ecdysozoa</taxon>
        <taxon>Arthropoda</taxon>
        <taxon>Crustacea</taxon>
        <taxon>Multicrustacea</taxon>
        <taxon>Malacostraca</taxon>
        <taxon>Eumalacostraca</taxon>
        <taxon>Eucarida</taxon>
        <taxon>Decapoda</taxon>
        <taxon>Pleocyemata</taxon>
        <taxon>Caridea</taxon>
        <taxon>Atyoidea</taxon>
        <taxon>Atyidae</taxon>
        <taxon>Halocaridina</taxon>
    </lineage>
</organism>
<feature type="disulfide bond" evidence="1">
    <location>
        <begin position="45"/>
        <end position="58"/>
    </location>
</feature>
<evidence type="ECO:0000259" key="4">
    <source>
        <dbReference type="PROSITE" id="PS50050"/>
    </source>
</evidence>
<name>A0AAN8XCI9_HALRR</name>
<sequence>MIGRGWWLLVLTVCDVWMVCYVCGGSSCQQGQEFYNTRDGQCVPCTRCHDPLVVVVQCYPFQDAICAPAMNFLPNLPQHPEAQAPITLSNSNTKNAARKTHSREKQNSSLYHRHISKSKKKFNPQEGTNKTYIHNKDLGNSSMHLSVSDFEKIKLGYTRHHHRHKHRGEHSKHRTILSNNDKSLVAVSLDSEVNSNDSISQRYGANESVLGLPGSGFTDVNITDGANSHKDINGDLRETKPSHWTNIFFIMTIVIISVCVIVLIIIIVSHIRSIFIRQKLKRVCEEAQTENSEVTVLEQLLPTVVSNTMSQNNVSSRNTTLNTRCHVSRPSVTATSIPSTPTDSSRRQAVVDSEQITGQMYPPIPFTMDRLLEQRRVLGPSPSVDTNLYIESWQQVDSQLPSQHTPAASPRIDARQMRPCQCASANPSPLPLRTYRRLGHSSASASPVNLVRSLGASRTPLQRGLVGTPSIFQQ</sequence>
<dbReference type="InterPro" id="IPR001368">
    <property type="entry name" value="TNFR/NGFR_Cys_rich_reg"/>
</dbReference>